<protein>
    <submittedName>
        <fullName evidence="1">3-hydroxylacyl-ACP dehydratase</fullName>
    </submittedName>
</protein>
<dbReference type="Proteomes" id="UP000028547">
    <property type="component" value="Unassembled WGS sequence"/>
</dbReference>
<dbReference type="AlphaFoldDB" id="A0A084SSL8"/>
<evidence type="ECO:0000313" key="2">
    <source>
        <dbReference type="Proteomes" id="UP000028547"/>
    </source>
</evidence>
<dbReference type="InterPro" id="IPR016776">
    <property type="entry name" value="ApeP-like_dehydratase"/>
</dbReference>
<evidence type="ECO:0000313" key="1">
    <source>
        <dbReference type="EMBL" id="KFA91453.1"/>
    </source>
</evidence>
<dbReference type="Pfam" id="PF22817">
    <property type="entry name" value="ApeP-like"/>
    <property type="match status" value="1"/>
</dbReference>
<proteinExistence type="predicted"/>
<organism evidence="1 2">
    <name type="scientific">Archangium violaceum Cb vi76</name>
    <dbReference type="NCBI Taxonomy" id="1406225"/>
    <lineage>
        <taxon>Bacteria</taxon>
        <taxon>Pseudomonadati</taxon>
        <taxon>Myxococcota</taxon>
        <taxon>Myxococcia</taxon>
        <taxon>Myxococcales</taxon>
        <taxon>Cystobacterineae</taxon>
        <taxon>Archangiaceae</taxon>
        <taxon>Archangium</taxon>
    </lineage>
</organism>
<dbReference type="PIRSF" id="PIRSF020565">
    <property type="entry name" value="3Ho_Ac_ACP_DH_prd"/>
    <property type="match status" value="1"/>
</dbReference>
<name>A0A084SSL8_9BACT</name>
<sequence>MSTVTDYTIAELVPHTGRMSLLDRALEGDEESLVAEVTIREDCLFFENGGVGGWVGVELMAQAVAAWAGWHARQRGETPKNGFLLGTRGYDCGRPAFKAGERLRIEVRRQFWAENGLGQFDCRIAMDGETVATAALTVFEPPDGSEALRLETESGD</sequence>
<dbReference type="Gene3D" id="3.10.129.10">
    <property type="entry name" value="Hotdog Thioesterase"/>
    <property type="match status" value="1"/>
</dbReference>
<accession>A0A084SSL8</accession>
<dbReference type="RefSeq" id="WP_043398543.1">
    <property type="nucleotide sequence ID" value="NZ_JPMI01000142.1"/>
</dbReference>
<gene>
    <name evidence="1" type="ORF">Q664_21815</name>
</gene>
<dbReference type="SUPFAM" id="SSF54637">
    <property type="entry name" value="Thioesterase/thiol ester dehydrase-isomerase"/>
    <property type="match status" value="1"/>
</dbReference>
<comment type="caution">
    <text evidence="1">The sequence shown here is derived from an EMBL/GenBank/DDBJ whole genome shotgun (WGS) entry which is preliminary data.</text>
</comment>
<reference evidence="1 2" key="1">
    <citation type="submission" date="2014-07" db="EMBL/GenBank/DDBJ databases">
        <title>Draft Genome Sequence of Gephyronic Acid Producer, Cystobacter violaceus Strain Cb vi76.</title>
        <authorList>
            <person name="Stevens D.C."/>
            <person name="Young J."/>
            <person name="Carmichael R."/>
            <person name="Tan J."/>
            <person name="Taylor R.E."/>
        </authorList>
    </citation>
    <scope>NUCLEOTIDE SEQUENCE [LARGE SCALE GENOMIC DNA]</scope>
    <source>
        <strain evidence="1 2">Cb vi76</strain>
    </source>
</reference>
<dbReference type="InterPro" id="IPR029069">
    <property type="entry name" value="HotDog_dom_sf"/>
</dbReference>
<dbReference type="EMBL" id="JPMI01000142">
    <property type="protein sequence ID" value="KFA91453.1"/>
    <property type="molecule type" value="Genomic_DNA"/>
</dbReference>